<evidence type="ECO:0000313" key="1">
    <source>
        <dbReference type="EMBL" id="CUI18107.1"/>
    </source>
</evidence>
<dbReference type="AlphaFoldDB" id="A0A0U5K7E1"/>
<proteinExistence type="predicted"/>
<sequence>MTLEIAVIENKNIEDVHSSYQQGQAYYDQNDYALVYKTNYYNYNYFELDKNSFQVMQGTLAIVFDVNSKKFNYLDSFTNKEKWNLQDDLKFKKDARGQLQIVKEFDDDDRYTFPEEPQYFYSKNGILKIALTENEGDAIFYEVASNLVVGLRDGRIVSIYLDKINFI</sequence>
<name>A0A0U5K7E1_9BACT</name>
<evidence type="ECO:0000313" key="2">
    <source>
        <dbReference type="Proteomes" id="UP000069902"/>
    </source>
</evidence>
<organism evidence="1 2">
    <name type="scientific">Candidatus Protochlamydia naegleriophila</name>
    <dbReference type="NCBI Taxonomy" id="389348"/>
    <lineage>
        <taxon>Bacteria</taxon>
        <taxon>Pseudomonadati</taxon>
        <taxon>Chlamydiota</taxon>
        <taxon>Chlamydiia</taxon>
        <taxon>Parachlamydiales</taxon>
        <taxon>Parachlamydiaceae</taxon>
        <taxon>Candidatus Protochlamydia</taxon>
    </lineage>
</organism>
<dbReference type="Proteomes" id="UP000069902">
    <property type="component" value="Plasmid pPNK"/>
</dbReference>
<keyword evidence="2" id="KW-1185">Reference proteome</keyword>
<dbReference type="KEGG" id="pnl:PNK_p0053"/>
<geneLocation type="plasmid" evidence="2">
    <name>pPNK</name>
</geneLocation>
<dbReference type="EMBL" id="LN879503">
    <property type="protein sequence ID" value="CUI18107.1"/>
    <property type="molecule type" value="Genomic_DNA"/>
</dbReference>
<accession>A0A0U5K7E1</accession>
<protein>
    <submittedName>
        <fullName evidence="1">Uncharacterized protein</fullName>
    </submittedName>
</protein>
<dbReference type="RefSeq" id="WP_059062526.1">
    <property type="nucleotide sequence ID" value="NZ_LN879503.1"/>
</dbReference>
<dbReference type="InParanoid" id="A0A0U5K7E1"/>
<dbReference type="PATRIC" id="fig|389348.3.peg.2819"/>
<gene>
    <name evidence="1" type="ORF">PNK_p0053</name>
</gene>
<reference evidence="2" key="1">
    <citation type="submission" date="2015-09" db="EMBL/GenBank/DDBJ databases">
        <authorList>
            <person name="Bertelli C."/>
        </authorList>
    </citation>
    <scope>NUCLEOTIDE SEQUENCE [LARGE SCALE GENOMIC DNA]</scope>
    <source>
        <strain evidence="2">KNic</strain>
        <plasmid evidence="2">pPNK</plasmid>
    </source>
</reference>